<evidence type="ECO:0000256" key="6">
    <source>
        <dbReference type="ARBA" id="ARBA00048785"/>
    </source>
</evidence>
<feature type="binding site" evidence="7">
    <location>
        <begin position="85"/>
        <end position="86"/>
    </location>
    <ligand>
        <name>(2S)-2-hydroxy-3-oxobutyl phosphate</name>
        <dbReference type="ChEBI" id="CHEBI:58830"/>
    </ligand>
</feature>
<comment type="pathway">
    <text evidence="1 7">Cofactor biosynthesis; riboflavin biosynthesis; riboflavin from 2-hydroxy-3-oxobutyl phosphate and 5-amino-6-(D-ribitylamino)uracil: step 1/2.</text>
</comment>
<dbReference type="OrthoDB" id="9809709at2"/>
<dbReference type="InterPro" id="IPR002180">
    <property type="entry name" value="LS/RS"/>
</dbReference>
<evidence type="ECO:0000256" key="2">
    <source>
        <dbReference type="ARBA" id="ARBA00007424"/>
    </source>
</evidence>
<evidence type="ECO:0000256" key="3">
    <source>
        <dbReference type="ARBA" id="ARBA00012664"/>
    </source>
</evidence>
<keyword evidence="4 7" id="KW-0686">Riboflavin biosynthesis</keyword>
<dbReference type="NCBIfam" id="TIGR00114">
    <property type="entry name" value="lumazine-synth"/>
    <property type="match status" value="1"/>
</dbReference>
<name>A0A4Q7Y3X8_9ACTN</name>
<dbReference type="PANTHER" id="PTHR21058">
    <property type="entry name" value="6,7-DIMETHYL-8-RIBITYLLUMAZINE SYNTHASE DMRL SYNTHASE LUMAZINE SYNTHASE"/>
    <property type="match status" value="1"/>
</dbReference>
<dbReference type="UniPathway" id="UPA00275">
    <property type="reaction ID" value="UER00404"/>
</dbReference>
<keyword evidence="5 7" id="KW-0808">Transferase</keyword>
<feature type="binding site" evidence="7">
    <location>
        <position position="113"/>
    </location>
    <ligand>
        <name>5-amino-6-(D-ribitylamino)uracil</name>
        <dbReference type="ChEBI" id="CHEBI:15934"/>
    </ligand>
</feature>
<dbReference type="AlphaFoldDB" id="A0A4Q7Y3X8"/>
<dbReference type="GO" id="GO:0009231">
    <property type="term" value="P:riboflavin biosynthetic process"/>
    <property type="evidence" value="ECO:0007669"/>
    <property type="project" value="UniProtKB-UniRule"/>
</dbReference>
<evidence type="ECO:0000256" key="1">
    <source>
        <dbReference type="ARBA" id="ARBA00004917"/>
    </source>
</evidence>
<comment type="similarity">
    <text evidence="2 7">Belongs to the DMRL synthase family.</text>
</comment>
<dbReference type="RefSeq" id="WP_104528150.1">
    <property type="nucleotide sequence ID" value="NZ_POQT01000010.1"/>
</dbReference>
<feature type="binding site" evidence="7">
    <location>
        <position position="26"/>
    </location>
    <ligand>
        <name>5-amino-6-(D-ribitylamino)uracil</name>
        <dbReference type="ChEBI" id="CHEBI:15934"/>
    </ligand>
</feature>
<comment type="function">
    <text evidence="7">Catalyzes the formation of 6,7-dimethyl-8-ribityllumazine by condensation of 5-amino-6-(D-ribitylamino)uracil with 3,4-dihydroxy-2-butanone 4-phosphate. This is the penultimate step in the biosynthesis of riboflavin.</text>
</comment>
<protein>
    <recommendedName>
        <fullName evidence="3 7">6,7-dimethyl-8-ribityllumazine synthase</fullName>
        <shortName evidence="7">DMRL synthase</shortName>
        <shortName evidence="7">LS</shortName>
        <shortName evidence="7">Lumazine synthase</shortName>
        <ecNumber evidence="3 7">2.5.1.78</ecNumber>
    </recommendedName>
</protein>
<dbReference type="Pfam" id="PF00885">
    <property type="entry name" value="DMRL_synthase"/>
    <property type="match status" value="1"/>
</dbReference>
<feature type="binding site" evidence="7">
    <location>
        <begin position="80"/>
        <end position="82"/>
    </location>
    <ligand>
        <name>5-amino-6-(D-ribitylamino)uracil</name>
        <dbReference type="ChEBI" id="CHEBI:15934"/>
    </ligand>
</feature>
<keyword evidence="9" id="KW-1185">Reference proteome</keyword>
<dbReference type="InterPro" id="IPR036467">
    <property type="entry name" value="LS/RS_sf"/>
</dbReference>
<proteinExistence type="inferred from homology"/>
<sequence length="175" mass="17674">MSGAGAPEARPVDAAGLSLGVVATTWHAEITGALLDRALAAAQASGVVAPTVVRVPGAVELPVVAQALAERHDAVVALGVVVRGGTPHFEYVCDSVTAGLTRVALDAGKPIGNGVLTTNDEQQARDRSGLPGAAEDKGWEATIAALQTALVLRELRAPQRTTGFAATPAGQEARS</sequence>
<dbReference type="SUPFAM" id="SSF52121">
    <property type="entry name" value="Lumazine synthase"/>
    <property type="match status" value="1"/>
</dbReference>
<reference evidence="8 9" key="1">
    <citation type="submission" date="2019-02" db="EMBL/GenBank/DDBJ databases">
        <title>Sequencing the genomes of 1000 actinobacteria strains.</title>
        <authorList>
            <person name="Klenk H.-P."/>
        </authorList>
    </citation>
    <scope>NUCLEOTIDE SEQUENCE [LARGE SCALE GENOMIC DNA]</scope>
    <source>
        <strain evidence="8 9">DSM 44509</strain>
    </source>
</reference>
<dbReference type="PANTHER" id="PTHR21058:SF0">
    <property type="entry name" value="6,7-DIMETHYL-8-RIBITYLLUMAZINE SYNTHASE"/>
    <property type="match status" value="1"/>
</dbReference>
<accession>A0A4Q7Y3X8</accession>
<dbReference type="EC" id="2.5.1.78" evidence="3 7"/>
<dbReference type="InterPro" id="IPR034964">
    <property type="entry name" value="LS"/>
</dbReference>
<dbReference type="GO" id="GO:0009349">
    <property type="term" value="C:riboflavin synthase complex"/>
    <property type="evidence" value="ECO:0007669"/>
    <property type="project" value="UniProtKB-UniRule"/>
</dbReference>
<dbReference type="GO" id="GO:0005829">
    <property type="term" value="C:cytosol"/>
    <property type="evidence" value="ECO:0007669"/>
    <property type="project" value="TreeGrafter"/>
</dbReference>
<gene>
    <name evidence="7" type="primary">ribH</name>
    <name evidence="8" type="ORF">BKA19_1176</name>
</gene>
<evidence type="ECO:0000313" key="8">
    <source>
        <dbReference type="EMBL" id="RZU31510.1"/>
    </source>
</evidence>
<dbReference type="CDD" id="cd09209">
    <property type="entry name" value="Lumazine_synthase-I"/>
    <property type="match status" value="1"/>
</dbReference>
<evidence type="ECO:0000256" key="5">
    <source>
        <dbReference type="ARBA" id="ARBA00022679"/>
    </source>
</evidence>
<comment type="catalytic activity">
    <reaction evidence="6 7">
        <text>(2S)-2-hydroxy-3-oxobutyl phosphate + 5-amino-6-(D-ribitylamino)uracil = 6,7-dimethyl-8-(1-D-ribityl)lumazine + phosphate + 2 H2O + H(+)</text>
        <dbReference type="Rhea" id="RHEA:26152"/>
        <dbReference type="ChEBI" id="CHEBI:15377"/>
        <dbReference type="ChEBI" id="CHEBI:15378"/>
        <dbReference type="ChEBI" id="CHEBI:15934"/>
        <dbReference type="ChEBI" id="CHEBI:43474"/>
        <dbReference type="ChEBI" id="CHEBI:58201"/>
        <dbReference type="ChEBI" id="CHEBI:58830"/>
        <dbReference type="EC" id="2.5.1.78"/>
    </reaction>
</comment>
<dbReference type="EMBL" id="SHKV01000001">
    <property type="protein sequence ID" value="RZU31510.1"/>
    <property type="molecule type" value="Genomic_DNA"/>
</dbReference>
<feature type="binding site" evidence="7">
    <location>
        <position position="127"/>
    </location>
    <ligand>
        <name>(2S)-2-hydroxy-3-oxobutyl phosphate</name>
        <dbReference type="ChEBI" id="CHEBI:58830"/>
    </ligand>
</feature>
<dbReference type="Proteomes" id="UP000292507">
    <property type="component" value="Unassembled WGS sequence"/>
</dbReference>
<feature type="binding site" evidence="7">
    <location>
        <begin position="58"/>
        <end position="60"/>
    </location>
    <ligand>
        <name>5-amino-6-(D-ribitylamino)uracil</name>
        <dbReference type="ChEBI" id="CHEBI:15934"/>
    </ligand>
</feature>
<evidence type="ECO:0000256" key="4">
    <source>
        <dbReference type="ARBA" id="ARBA00022619"/>
    </source>
</evidence>
<evidence type="ECO:0000313" key="9">
    <source>
        <dbReference type="Proteomes" id="UP000292507"/>
    </source>
</evidence>
<dbReference type="Gene3D" id="3.40.50.960">
    <property type="entry name" value="Lumazine/riboflavin synthase"/>
    <property type="match status" value="1"/>
</dbReference>
<comment type="caution">
    <text evidence="8">The sequence shown here is derived from an EMBL/GenBank/DDBJ whole genome shotgun (WGS) entry which is preliminary data.</text>
</comment>
<feature type="active site" description="Proton donor" evidence="7">
    <location>
        <position position="88"/>
    </location>
</feature>
<dbReference type="GO" id="GO:0000906">
    <property type="term" value="F:6,7-dimethyl-8-ribityllumazine synthase activity"/>
    <property type="evidence" value="ECO:0007669"/>
    <property type="project" value="UniProtKB-UniRule"/>
</dbReference>
<organism evidence="8 9">
    <name type="scientific">Blastococcus saxobsidens</name>
    <dbReference type="NCBI Taxonomy" id="138336"/>
    <lineage>
        <taxon>Bacteria</taxon>
        <taxon>Bacillati</taxon>
        <taxon>Actinomycetota</taxon>
        <taxon>Actinomycetes</taxon>
        <taxon>Geodermatophilales</taxon>
        <taxon>Geodermatophilaceae</taxon>
        <taxon>Blastococcus</taxon>
    </lineage>
</organism>
<evidence type="ECO:0000256" key="7">
    <source>
        <dbReference type="HAMAP-Rule" id="MF_00178"/>
    </source>
</evidence>
<dbReference type="HAMAP" id="MF_00178">
    <property type="entry name" value="Lumazine_synth"/>
    <property type="match status" value="1"/>
</dbReference>